<reference evidence="3" key="2">
    <citation type="submission" date="2020-09" db="EMBL/GenBank/DDBJ databases">
        <authorList>
            <person name="Sun Q."/>
            <person name="Zhou Y."/>
        </authorList>
    </citation>
    <scope>NUCLEOTIDE SEQUENCE</scope>
    <source>
        <strain evidence="3">CGMCC 4.7201</strain>
    </source>
</reference>
<reference evidence="3" key="1">
    <citation type="journal article" date="2014" name="Int. J. Syst. Evol. Microbiol.">
        <title>Complete genome sequence of Corynebacterium casei LMG S-19264T (=DSM 44701T), isolated from a smear-ripened cheese.</title>
        <authorList>
            <consortium name="US DOE Joint Genome Institute (JGI-PGF)"/>
            <person name="Walter F."/>
            <person name="Albersmeier A."/>
            <person name="Kalinowski J."/>
            <person name="Ruckert C."/>
        </authorList>
    </citation>
    <scope>NUCLEOTIDE SEQUENCE</scope>
    <source>
        <strain evidence="3">CGMCC 4.7201</strain>
    </source>
</reference>
<evidence type="ECO:0000313" key="4">
    <source>
        <dbReference type="Proteomes" id="UP000641932"/>
    </source>
</evidence>
<proteinExistence type="predicted"/>
<organism evidence="3 4">
    <name type="scientific">Wenjunlia tyrosinilytica</name>
    <dbReference type="NCBI Taxonomy" id="1544741"/>
    <lineage>
        <taxon>Bacteria</taxon>
        <taxon>Bacillati</taxon>
        <taxon>Actinomycetota</taxon>
        <taxon>Actinomycetes</taxon>
        <taxon>Kitasatosporales</taxon>
        <taxon>Streptomycetaceae</taxon>
        <taxon>Wenjunlia</taxon>
    </lineage>
</organism>
<protein>
    <submittedName>
        <fullName evidence="3">Uncharacterized protein</fullName>
    </submittedName>
</protein>
<keyword evidence="2" id="KW-0812">Transmembrane</keyword>
<evidence type="ECO:0000313" key="3">
    <source>
        <dbReference type="EMBL" id="GGO94634.1"/>
    </source>
</evidence>
<dbReference type="Proteomes" id="UP000641932">
    <property type="component" value="Unassembled WGS sequence"/>
</dbReference>
<dbReference type="EMBL" id="BMMS01000023">
    <property type="protein sequence ID" value="GGO94634.1"/>
    <property type="molecule type" value="Genomic_DNA"/>
</dbReference>
<accession>A0A917ZWW8</accession>
<name>A0A917ZWW8_9ACTN</name>
<evidence type="ECO:0000256" key="1">
    <source>
        <dbReference type="SAM" id="MobiDB-lite"/>
    </source>
</evidence>
<keyword evidence="2" id="KW-0472">Membrane</keyword>
<dbReference type="AlphaFoldDB" id="A0A917ZWW8"/>
<sequence length="129" mass="14014">MKKLTRTRCLRRYFSAEPHTIGLRHATGGAGCQCRVFSWGVDAGNRLRDELGVHVVHVREYHRGDGTRVRAHERRAPTAAGGGLGAFLLLLLIWALSSGHITVDAPKSTVPPPHGPTAAPVQQHHPHGD</sequence>
<keyword evidence="2" id="KW-1133">Transmembrane helix</keyword>
<evidence type="ECO:0000256" key="2">
    <source>
        <dbReference type="SAM" id="Phobius"/>
    </source>
</evidence>
<feature type="transmembrane region" description="Helical" evidence="2">
    <location>
        <begin position="78"/>
        <end position="97"/>
    </location>
</feature>
<comment type="caution">
    <text evidence="3">The sequence shown here is derived from an EMBL/GenBank/DDBJ whole genome shotgun (WGS) entry which is preliminary data.</text>
</comment>
<feature type="region of interest" description="Disordered" evidence="1">
    <location>
        <begin position="105"/>
        <end position="129"/>
    </location>
</feature>
<keyword evidence="4" id="KW-1185">Reference proteome</keyword>
<gene>
    <name evidence="3" type="ORF">GCM10012280_50000</name>
</gene>